<protein>
    <recommendedName>
        <fullName evidence="7">Profilin</fullName>
    </recommendedName>
</protein>
<keyword evidence="4" id="KW-0963">Cytoplasm</keyword>
<dbReference type="GO" id="GO:0005856">
    <property type="term" value="C:cytoskeleton"/>
    <property type="evidence" value="ECO:0007669"/>
    <property type="project" value="UniProtKB-SubCell"/>
</dbReference>
<comment type="similarity">
    <text evidence="2 7">Belongs to the profilin family.</text>
</comment>
<dbReference type="Gene3D" id="3.30.450.30">
    <property type="entry name" value="Dynein light chain 2a, cytoplasmic"/>
    <property type="match status" value="1"/>
</dbReference>
<comment type="caution">
    <text evidence="8">The sequence shown here is derived from an EMBL/GenBank/DDBJ whole genome shotgun (WGS) entry which is preliminary data.</text>
</comment>
<evidence type="ECO:0000256" key="3">
    <source>
        <dbReference type="ARBA" id="ARBA00011583"/>
    </source>
</evidence>
<dbReference type="Pfam" id="PF00235">
    <property type="entry name" value="Profilin"/>
    <property type="match status" value="1"/>
</dbReference>
<dbReference type="InterPro" id="IPR048278">
    <property type="entry name" value="PFN"/>
</dbReference>
<evidence type="ECO:0000256" key="4">
    <source>
        <dbReference type="ARBA" id="ARBA00022490"/>
    </source>
</evidence>
<dbReference type="Proteomes" id="UP001626550">
    <property type="component" value="Unassembled WGS sequence"/>
</dbReference>
<evidence type="ECO:0000256" key="2">
    <source>
        <dbReference type="ARBA" id="ARBA00010058"/>
    </source>
</evidence>
<evidence type="ECO:0000256" key="1">
    <source>
        <dbReference type="ARBA" id="ARBA00004245"/>
    </source>
</evidence>
<sequence>MSAWEETCKELLTRYPSLNALCITDLEGNIWGSSSPSFSPPSDLIKKAVAAINGQSSLSSLEVCGTKYIVIRNESNSIISKAGKKSCFLTKTTQMCIMGLAEDTESSMHTANANLSMSRIAEYYISVGF</sequence>
<keyword evidence="6" id="KW-0206">Cytoskeleton</keyword>
<proteinExistence type="inferred from homology"/>
<keyword evidence="5 7" id="KW-0009">Actin-binding</keyword>
<comment type="subunit">
    <text evidence="3">Occurs in many kinds of cells as a complex with monomeric actin in a 1:1 ratio.</text>
</comment>
<dbReference type="GO" id="GO:0003779">
    <property type="term" value="F:actin binding"/>
    <property type="evidence" value="ECO:0007669"/>
    <property type="project" value="UniProtKB-KW"/>
</dbReference>
<evidence type="ECO:0000256" key="5">
    <source>
        <dbReference type="ARBA" id="ARBA00023203"/>
    </source>
</evidence>
<name>A0ABD2PV40_9PLAT</name>
<comment type="subcellular location">
    <subcellularLocation>
        <location evidence="1">Cytoplasm</location>
        <location evidence="1">Cytoskeleton</location>
    </subcellularLocation>
</comment>
<dbReference type="PANTHER" id="PTHR11604:SF0">
    <property type="entry name" value="PROFILIN"/>
    <property type="match status" value="1"/>
</dbReference>
<gene>
    <name evidence="8" type="ORF">Ciccas_010092</name>
</gene>
<dbReference type="PRINTS" id="PR00392">
    <property type="entry name" value="PROFILIN"/>
</dbReference>
<reference evidence="8 9" key="1">
    <citation type="submission" date="2024-11" db="EMBL/GenBank/DDBJ databases">
        <title>Adaptive evolution of stress response genes in parasites aligns with host niche diversity.</title>
        <authorList>
            <person name="Hahn C."/>
            <person name="Resl P."/>
        </authorList>
    </citation>
    <scope>NUCLEOTIDE SEQUENCE [LARGE SCALE GENOMIC DNA]</scope>
    <source>
        <strain evidence="8">EGGRZ-B1_66</strain>
        <tissue evidence="8">Body</tissue>
    </source>
</reference>
<accession>A0ABD2PV40</accession>
<evidence type="ECO:0000313" key="9">
    <source>
        <dbReference type="Proteomes" id="UP001626550"/>
    </source>
</evidence>
<dbReference type="AlphaFoldDB" id="A0ABD2PV40"/>
<keyword evidence="9" id="KW-1185">Reference proteome</keyword>
<dbReference type="SMART" id="SM00392">
    <property type="entry name" value="PROF"/>
    <property type="match status" value="1"/>
</dbReference>
<evidence type="ECO:0000256" key="6">
    <source>
        <dbReference type="ARBA" id="ARBA00023212"/>
    </source>
</evidence>
<evidence type="ECO:0000256" key="7">
    <source>
        <dbReference type="RuleBase" id="RU003909"/>
    </source>
</evidence>
<dbReference type="InterPro" id="IPR036140">
    <property type="entry name" value="PFN_sf"/>
</dbReference>
<organism evidence="8 9">
    <name type="scientific">Cichlidogyrus casuarinus</name>
    <dbReference type="NCBI Taxonomy" id="1844966"/>
    <lineage>
        <taxon>Eukaryota</taxon>
        <taxon>Metazoa</taxon>
        <taxon>Spiralia</taxon>
        <taxon>Lophotrochozoa</taxon>
        <taxon>Platyhelminthes</taxon>
        <taxon>Monogenea</taxon>
        <taxon>Monopisthocotylea</taxon>
        <taxon>Dactylogyridea</taxon>
        <taxon>Ancyrocephalidae</taxon>
        <taxon>Cichlidogyrus</taxon>
    </lineage>
</organism>
<dbReference type="EMBL" id="JBJKFK010002291">
    <property type="protein sequence ID" value="KAL3311327.1"/>
    <property type="molecule type" value="Genomic_DNA"/>
</dbReference>
<evidence type="ECO:0000313" key="8">
    <source>
        <dbReference type="EMBL" id="KAL3311327.1"/>
    </source>
</evidence>
<dbReference type="PANTHER" id="PTHR11604">
    <property type="entry name" value="PROFILIN"/>
    <property type="match status" value="1"/>
</dbReference>
<dbReference type="InterPro" id="IPR005455">
    <property type="entry name" value="PFN_euk"/>
</dbReference>
<dbReference type="SUPFAM" id="SSF55770">
    <property type="entry name" value="Profilin (actin-binding protein)"/>
    <property type="match status" value="1"/>
</dbReference>